<dbReference type="CDD" id="cd09608">
    <property type="entry name" value="M3B_PepF"/>
    <property type="match status" value="1"/>
</dbReference>
<dbReference type="OrthoDB" id="9766487at2"/>
<evidence type="ECO:0000256" key="6">
    <source>
        <dbReference type="RuleBase" id="RU368091"/>
    </source>
</evidence>
<gene>
    <name evidence="9" type="primary">pepF</name>
    <name evidence="9" type="ORF">HMPREF1316_0585</name>
</gene>
<dbReference type="InterPro" id="IPR042088">
    <property type="entry name" value="OligoPept_F_C"/>
</dbReference>
<accession>U2TJT4</accession>
<dbReference type="GO" id="GO:0046872">
    <property type="term" value="F:metal ion binding"/>
    <property type="evidence" value="ECO:0007669"/>
    <property type="project" value="UniProtKB-UniRule"/>
</dbReference>
<dbReference type="STRING" id="1125712.HMPREF1316_0585"/>
<feature type="domain" description="Oligopeptidase F N-terminal" evidence="8">
    <location>
        <begin position="120"/>
        <end position="188"/>
    </location>
</feature>
<comment type="similarity">
    <text evidence="6">Belongs to the peptidase M3B family.</text>
</comment>
<comment type="cofactor">
    <cofactor evidence="6">
        <name>Zn(2+)</name>
        <dbReference type="ChEBI" id="CHEBI:29105"/>
    </cofactor>
    <text evidence="6">Binds 1 zinc ion.</text>
</comment>
<evidence type="ECO:0000259" key="8">
    <source>
        <dbReference type="Pfam" id="PF08439"/>
    </source>
</evidence>
<dbReference type="EC" id="3.4.24.-" evidence="6"/>
<dbReference type="GO" id="GO:0004222">
    <property type="term" value="F:metalloendopeptidase activity"/>
    <property type="evidence" value="ECO:0007669"/>
    <property type="project" value="UniProtKB-UniRule"/>
</dbReference>
<dbReference type="PATRIC" id="fig|1125712.3.peg.2005"/>
<sequence>MKKSDFPTYQHREDIPERYTWDIASVFASVEDCVKAITDAQGLPEAYAAWESKALHSAQELLGYLRFDDEAELTLDRIGEYVFRRADEDHTISRFQDLKSQVVALSARTSAAAAWFEPALMALDDATLEGWYQELPALAKYRRALDKVRALRDHVLPPAEEALLAKAQEMAAGPGQVFSMLNDADLTFPDAIDSQGKAHHVTHGSYGVLLQDKDRTLRESAYHSVYGTYDKIKNTSAAVLGSQMKQLAFFADARHYGSSLEASLAPTEIPLSVYDGLIDAVHQNAPTMHRYMSLRARALGLSPARYWDVYVPIVDTPERCYSFEEACDLMLDALAPLGEDYVAQVRKAIDERWYDVYETPGKASGAYSSGGRGVRPLILLNFQGALEDVFTLVHETGHSMHTFLTNRAQPTRYAAYEMFVAEVASTTNEMLLMHHLFDHATDDAMRAFLLDHLCNQFKSTLYRQTMFAEFERDANGASAKGEGTGADALSERYRALNDLYYGPANVSDGEIALEWSRIPHFYYNYYVYVYATSFAAAVALSERILREGEPARKRYLEFLSSGNSRPPIDLLAGAGVDMASGVAVSEALASFAQTVERLERLLALTD</sequence>
<dbReference type="RefSeq" id="WP_021726793.1">
    <property type="nucleotide sequence ID" value="NZ_AWEZ01000062.1"/>
</dbReference>
<organism evidence="9 10">
    <name type="scientific">Olsenella profusa F0195</name>
    <dbReference type="NCBI Taxonomy" id="1125712"/>
    <lineage>
        <taxon>Bacteria</taxon>
        <taxon>Bacillati</taxon>
        <taxon>Actinomycetota</taxon>
        <taxon>Coriobacteriia</taxon>
        <taxon>Coriobacteriales</taxon>
        <taxon>Atopobiaceae</taxon>
        <taxon>Olsenella</taxon>
    </lineage>
</organism>
<dbReference type="GO" id="GO:0006518">
    <property type="term" value="P:peptide metabolic process"/>
    <property type="evidence" value="ECO:0007669"/>
    <property type="project" value="TreeGrafter"/>
</dbReference>
<evidence type="ECO:0000256" key="4">
    <source>
        <dbReference type="ARBA" id="ARBA00022833"/>
    </source>
</evidence>
<keyword evidence="5 6" id="KW-0482">Metalloprotease</keyword>
<keyword evidence="10" id="KW-1185">Reference proteome</keyword>
<dbReference type="InterPro" id="IPR001567">
    <property type="entry name" value="Pept_M3A_M3B_dom"/>
</dbReference>
<evidence type="ECO:0000313" key="9">
    <source>
        <dbReference type="EMBL" id="ERL06725.1"/>
    </source>
</evidence>
<dbReference type="NCBIfam" id="TIGR00181">
    <property type="entry name" value="pepF"/>
    <property type="match status" value="1"/>
</dbReference>
<keyword evidence="1 6" id="KW-0645">Protease</keyword>
<evidence type="ECO:0000256" key="2">
    <source>
        <dbReference type="ARBA" id="ARBA00022723"/>
    </source>
</evidence>
<dbReference type="InterPro" id="IPR004438">
    <property type="entry name" value="Peptidase_M3B"/>
</dbReference>
<feature type="domain" description="Peptidase M3A/M3B catalytic" evidence="7">
    <location>
        <begin position="208"/>
        <end position="588"/>
    </location>
</feature>
<dbReference type="InterPro" id="IPR013647">
    <property type="entry name" value="OligopepF_N_dom"/>
</dbReference>
<evidence type="ECO:0000259" key="7">
    <source>
        <dbReference type="Pfam" id="PF01432"/>
    </source>
</evidence>
<dbReference type="EMBL" id="AWEZ01000062">
    <property type="protein sequence ID" value="ERL06725.1"/>
    <property type="molecule type" value="Genomic_DNA"/>
</dbReference>
<dbReference type="Gene3D" id="1.20.140.70">
    <property type="entry name" value="Oligopeptidase f, N-terminal domain"/>
    <property type="match status" value="1"/>
</dbReference>
<keyword evidence="3 6" id="KW-0378">Hydrolase</keyword>
<dbReference type="PANTHER" id="PTHR11804:SF84">
    <property type="entry name" value="SACCHAROLYSIN"/>
    <property type="match status" value="1"/>
</dbReference>
<proteinExistence type="inferred from homology"/>
<dbReference type="Pfam" id="PF01432">
    <property type="entry name" value="Peptidase_M3"/>
    <property type="match status" value="1"/>
</dbReference>
<dbReference type="AlphaFoldDB" id="U2TJT4"/>
<dbReference type="Pfam" id="PF08439">
    <property type="entry name" value="Peptidase_M3_N"/>
    <property type="match status" value="1"/>
</dbReference>
<dbReference type="Gene3D" id="1.10.287.830">
    <property type="entry name" value="putative peptidase helix hairpin domain like"/>
    <property type="match status" value="1"/>
</dbReference>
<evidence type="ECO:0000256" key="1">
    <source>
        <dbReference type="ARBA" id="ARBA00022670"/>
    </source>
</evidence>
<name>U2TJT4_9ACTN</name>
<evidence type="ECO:0000256" key="3">
    <source>
        <dbReference type="ARBA" id="ARBA00022801"/>
    </source>
</evidence>
<dbReference type="InterPro" id="IPR045090">
    <property type="entry name" value="Pept_M3A_M3B"/>
</dbReference>
<dbReference type="Gene3D" id="1.10.1370.20">
    <property type="entry name" value="Oligoendopeptidase f, C-terminal domain"/>
    <property type="match status" value="1"/>
</dbReference>
<protein>
    <recommendedName>
        <fullName evidence="6">Oligopeptidase F</fullName>
        <ecNumber evidence="6">3.4.24.-</ecNumber>
    </recommendedName>
</protein>
<dbReference type="GO" id="GO:0006508">
    <property type="term" value="P:proteolysis"/>
    <property type="evidence" value="ECO:0007669"/>
    <property type="project" value="UniProtKB-KW"/>
</dbReference>
<comment type="function">
    <text evidence="6">Has oligopeptidase activity and degrades a variety of small bioactive peptides.</text>
</comment>
<dbReference type="eggNOG" id="COG1164">
    <property type="taxonomic scope" value="Bacteria"/>
</dbReference>
<evidence type="ECO:0000313" key="10">
    <source>
        <dbReference type="Proteomes" id="UP000016638"/>
    </source>
</evidence>
<keyword evidence="4 6" id="KW-0862">Zinc</keyword>
<dbReference type="PANTHER" id="PTHR11804">
    <property type="entry name" value="PROTEASE M3 THIMET OLIGOPEPTIDASE-RELATED"/>
    <property type="match status" value="1"/>
</dbReference>
<dbReference type="Proteomes" id="UP000016638">
    <property type="component" value="Unassembled WGS sequence"/>
</dbReference>
<keyword evidence="2 6" id="KW-0479">Metal-binding</keyword>
<comment type="caution">
    <text evidence="9">The sequence shown here is derived from an EMBL/GenBank/DDBJ whole genome shotgun (WGS) entry which is preliminary data.</text>
</comment>
<dbReference type="SUPFAM" id="SSF55486">
    <property type="entry name" value="Metalloproteases ('zincins'), catalytic domain"/>
    <property type="match status" value="1"/>
</dbReference>
<evidence type="ECO:0000256" key="5">
    <source>
        <dbReference type="ARBA" id="ARBA00023049"/>
    </source>
</evidence>
<reference evidence="9 10" key="1">
    <citation type="submission" date="2013-08" db="EMBL/GenBank/DDBJ databases">
        <authorList>
            <person name="Durkin A.S."/>
            <person name="Haft D.R."/>
            <person name="McCorrison J."/>
            <person name="Torralba M."/>
            <person name="Gillis M."/>
            <person name="Haft D.H."/>
            <person name="Methe B."/>
            <person name="Sutton G."/>
            <person name="Nelson K.E."/>
        </authorList>
    </citation>
    <scope>NUCLEOTIDE SEQUENCE [LARGE SCALE GENOMIC DNA]</scope>
    <source>
        <strain evidence="9 10">F0195</strain>
    </source>
</reference>